<dbReference type="EMBL" id="CP060025">
    <property type="protein sequence ID" value="QNG78674.1"/>
    <property type="molecule type" value="Genomic_DNA"/>
</dbReference>
<name>A0AAX1IHS5_STEMA</name>
<dbReference type="Proteomes" id="UP000515598">
    <property type="component" value="Chromosome"/>
</dbReference>
<sequence length="205" mass="22907">MLHLLCTRLGIIRRCNQSAPGRSGEPSLRPLARAMPKSSKIIKTTTHDPSIVDFLLVESQSDLKAYGHFRELKDALSALLGVSIGSKSWSSFYFLILRVQAISRSTVSCAMNGRPTSHVIFKCKLYSTLYRGSVKDDCVRSASFNEHFVQAVDRISEAAADPKVRYRFSKTRNFIYSSKLEGISITAPKGKSTTLAKLLKKHREH</sequence>
<reference evidence="1 2" key="1">
    <citation type="submission" date="2020-08" db="EMBL/GenBank/DDBJ databases">
        <title>Phenotypic and transcriptomic analysis of seven clinical Stenotrophomonas maltophilia isolates identify a small set of shared and commonly regulated genes involved in biofilm lifestyle.</title>
        <authorList>
            <person name="Alio I."/>
            <person name="Gudzuhn M."/>
            <person name="Streit W."/>
        </authorList>
    </citation>
    <scope>NUCLEOTIDE SEQUENCE [LARGE SCALE GENOMIC DNA]</scope>
    <source>
        <strain evidence="1 2">UHH_SKK55</strain>
    </source>
</reference>
<evidence type="ECO:0000313" key="2">
    <source>
        <dbReference type="Proteomes" id="UP000515598"/>
    </source>
</evidence>
<organism evidence="1 2">
    <name type="scientific">Stenotrophomonas maltophilia</name>
    <name type="common">Pseudomonas maltophilia</name>
    <name type="synonym">Xanthomonas maltophilia</name>
    <dbReference type="NCBI Taxonomy" id="40324"/>
    <lineage>
        <taxon>Bacteria</taxon>
        <taxon>Pseudomonadati</taxon>
        <taxon>Pseudomonadota</taxon>
        <taxon>Gammaproteobacteria</taxon>
        <taxon>Lysobacterales</taxon>
        <taxon>Lysobacteraceae</taxon>
        <taxon>Stenotrophomonas</taxon>
        <taxon>Stenotrophomonas maltophilia group</taxon>
    </lineage>
</organism>
<gene>
    <name evidence="1" type="ORF">GPNADHDJ_02892</name>
</gene>
<protein>
    <submittedName>
        <fullName evidence="1">Uncharacterized protein</fullName>
    </submittedName>
</protein>
<dbReference type="AlphaFoldDB" id="A0AAX1IHS5"/>
<accession>A0AAX1IHS5</accession>
<evidence type="ECO:0000313" key="1">
    <source>
        <dbReference type="EMBL" id="QNG78674.1"/>
    </source>
</evidence>
<proteinExistence type="predicted"/>